<reference evidence="2" key="1">
    <citation type="submission" date="2015-09" db="EMBL/GenBank/DDBJ databases">
        <authorList>
            <person name="Graham D.E."/>
            <person name="Mahan K.M."/>
            <person name="Klingeman D.M."/>
            <person name="Fida T."/>
            <person name="Giannone R.J."/>
            <person name="Hettich R.L."/>
            <person name="Parry R.J."/>
            <person name="Spain J.C."/>
        </authorList>
    </citation>
    <scope>NUCLEOTIDE SEQUENCE [LARGE SCALE GENOMIC DNA]</scope>
    <source>
        <strain evidence="2">JCM 4701</strain>
    </source>
</reference>
<sequence>MPEFNFEQVDPDNDNRLRVSLKDTGEVLGITYLTMGAGWVAEHAGLTGKQGAVHGFKSEHLAAEFMYWFKAPEQSDRTNPTDTSRPLNPDLLPKSGVLVSLMPMKDSGDFLVNLDTRGAGTGIGYLQQRDDGRFDVRVGHKSIGIAPKPETGMWACFKDHTSTKFYERLVEGFMPHTGPDDK</sequence>
<dbReference type="EMBL" id="LJSN01000001">
    <property type="protein sequence ID" value="PNE43391.1"/>
    <property type="molecule type" value="Genomic_DNA"/>
</dbReference>
<evidence type="ECO:0000313" key="1">
    <source>
        <dbReference type="EMBL" id="PNE43391.1"/>
    </source>
</evidence>
<keyword evidence="2" id="KW-1185">Reference proteome</keyword>
<dbReference type="RefSeq" id="WP_102922280.1">
    <property type="nucleotide sequence ID" value="NZ_LJSN01000001.1"/>
</dbReference>
<evidence type="ECO:0000313" key="2">
    <source>
        <dbReference type="Proteomes" id="UP000236047"/>
    </source>
</evidence>
<comment type="caution">
    <text evidence="1">The sequence shown here is derived from an EMBL/GenBank/DDBJ whole genome shotgun (WGS) entry which is preliminary data.</text>
</comment>
<name>A0A2N8PQZ9_STRNR</name>
<gene>
    <name evidence="1" type="ORF">AOB60_00125</name>
</gene>
<protein>
    <submittedName>
        <fullName evidence="1">Uncharacterized protein</fullName>
    </submittedName>
</protein>
<dbReference type="AlphaFoldDB" id="A0A2N8PQZ9"/>
<organism evidence="1 2">
    <name type="scientific">Streptomyces noursei</name>
    <name type="common">Streptomyces albulus</name>
    <dbReference type="NCBI Taxonomy" id="1971"/>
    <lineage>
        <taxon>Bacteria</taxon>
        <taxon>Bacillati</taxon>
        <taxon>Actinomycetota</taxon>
        <taxon>Actinomycetes</taxon>
        <taxon>Kitasatosporales</taxon>
        <taxon>Streptomycetaceae</taxon>
        <taxon>Streptomyces</taxon>
    </lineage>
</organism>
<proteinExistence type="predicted"/>
<accession>A0A2N8PQZ9</accession>
<dbReference type="Proteomes" id="UP000236047">
    <property type="component" value="Unassembled WGS sequence"/>
</dbReference>